<name>A0A5C6D4I4_9BACT</name>
<dbReference type="InterPro" id="IPR050903">
    <property type="entry name" value="Bact_Chemotaxis_MeTrfase"/>
</dbReference>
<dbReference type="AlphaFoldDB" id="A0A5C6D4I4"/>
<dbReference type="GO" id="GO:0032259">
    <property type="term" value="P:methylation"/>
    <property type="evidence" value="ECO:0007669"/>
    <property type="project" value="UniProtKB-KW"/>
</dbReference>
<feature type="repeat" description="TPR" evidence="4">
    <location>
        <begin position="350"/>
        <end position="383"/>
    </location>
</feature>
<dbReference type="PRINTS" id="PR00996">
    <property type="entry name" value="CHERMTFRASE"/>
</dbReference>
<evidence type="ECO:0000259" key="5">
    <source>
        <dbReference type="PROSITE" id="PS50123"/>
    </source>
</evidence>
<evidence type="ECO:0000313" key="7">
    <source>
        <dbReference type="Proteomes" id="UP000319143"/>
    </source>
</evidence>
<dbReference type="SUPFAM" id="SSF53335">
    <property type="entry name" value="S-adenosyl-L-methionine-dependent methyltransferases"/>
    <property type="match status" value="1"/>
</dbReference>
<dbReference type="SMART" id="SM00138">
    <property type="entry name" value="MeTrc"/>
    <property type="match status" value="1"/>
</dbReference>
<reference evidence="6 7" key="1">
    <citation type="submission" date="2019-02" db="EMBL/GenBank/DDBJ databases">
        <title>Deep-cultivation of Planctomycetes and their phenomic and genomic characterization uncovers novel biology.</title>
        <authorList>
            <person name="Wiegand S."/>
            <person name="Jogler M."/>
            <person name="Boedeker C."/>
            <person name="Pinto D."/>
            <person name="Vollmers J."/>
            <person name="Rivas-Marin E."/>
            <person name="Kohn T."/>
            <person name="Peeters S.H."/>
            <person name="Heuer A."/>
            <person name="Rast P."/>
            <person name="Oberbeckmann S."/>
            <person name="Bunk B."/>
            <person name="Jeske O."/>
            <person name="Meyerdierks A."/>
            <person name="Storesund J.E."/>
            <person name="Kallscheuer N."/>
            <person name="Luecker S."/>
            <person name="Lage O.M."/>
            <person name="Pohl T."/>
            <person name="Merkel B.J."/>
            <person name="Hornburger P."/>
            <person name="Mueller R.-W."/>
            <person name="Bruemmer F."/>
            <person name="Labrenz M."/>
            <person name="Spormann A.M."/>
            <person name="Op Den Camp H."/>
            <person name="Overmann J."/>
            <person name="Amann R."/>
            <person name="Jetten M.S.M."/>
            <person name="Mascher T."/>
            <person name="Medema M.H."/>
            <person name="Devos D.P."/>
            <person name="Kaster A.-K."/>
            <person name="Ovreas L."/>
            <person name="Rohde M."/>
            <person name="Galperin M.Y."/>
            <person name="Jogler C."/>
        </authorList>
    </citation>
    <scope>NUCLEOTIDE SEQUENCE [LARGE SCALE GENOMIC DNA]</scope>
    <source>
        <strain evidence="6 7">Poly41</strain>
    </source>
</reference>
<evidence type="ECO:0000256" key="1">
    <source>
        <dbReference type="ARBA" id="ARBA00022603"/>
    </source>
</evidence>
<dbReference type="EMBL" id="SJPV01000020">
    <property type="protein sequence ID" value="TWU30824.1"/>
    <property type="molecule type" value="Genomic_DNA"/>
</dbReference>
<dbReference type="Proteomes" id="UP000319143">
    <property type="component" value="Unassembled WGS sequence"/>
</dbReference>
<keyword evidence="3" id="KW-0949">S-adenosyl-L-methionine</keyword>
<keyword evidence="1 6" id="KW-0489">Methyltransferase</keyword>
<dbReference type="SUPFAM" id="SSF48452">
    <property type="entry name" value="TPR-like"/>
    <property type="match status" value="1"/>
</dbReference>
<keyword evidence="2 6" id="KW-0808">Transferase</keyword>
<dbReference type="PANTHER" id="PTHR24422:SF19">
    <property type="entry name" value="CHEMOTAXIS PROTEIN METHYLTRANSFERASE"/>
    <property type="match status" value="1"/>
</dbReference>
<dbReference type="Pfam" id="PF01739">
    <property type="entry name" value="CheR"/>
    <property type="match status" value="1"/>
</dbReference>
<evidence type="ECO:0000256" key="4">
    <source>
        <dbReference type="PROSITE-ProRule" id="PRU00339"/>
    </source>
</evidence>
<keyword evidence="4" id="KW-0802">TPR repeat</keyword>
<dbReference type="InterPro" id="IPR019734">
    <property type="entry name" value="TPR_rpt"/>
</dbReference>
<dbReference type="Gene3D" id="1.25.40.10">
    <property type="entry name" value="Tetratricopeptide repeat domain"/>
    <property type="match status" value="1"/>
</dbReference>
<dbReference type="GO" id="GO:0008757">
    <property type="term" value="F:S-adenosylmethionine-dependent methyltransferase activity"/>
    <property type="evidence" value="ECO:0007669"/>
    <property type="project" value="InterPro"/>
</dbReference>
<accession>A0A5C6D4I4</accession>
<dbReference type="PROSITE" id="PS50005">
    <property type="entry name" value="TPR"/>
    <property type="match status" value="1"/>
</dbReference>
<evidence type="ECO:0000256" key="3">
    <source>
        <dbReference type="ARBA" id="ARBA00022691"/>
    </source>
</evidence>
<proteinExistence type="predicted"/>
<dbReference type="Gene3D" id="3.40.50.150">
    <property type="entry name" value="Vaccinia Virus protein VP39"/>
    <property type="match status" value="1"/>
</dbReference>
<dbReference type="RefSeq" id="WP_197231881.1">
    <property type="nucleotide sequence ID" value="NZ_SJPV01000020.1"/>
</dbReference>
<dbReference type="EC" id="2.1.1.-" evidence="6"/>
<dbReference type="InterPro" id="IPR029063">
    <property type="entry name" value="SAM-dependent_MTases_sf"/>
</dbReference>
<dbReference type="Pfam" id="PF13181">
    <property type="entry name" value="TPR_8"/>
    <property type="match status" value="1"/>
</dbReference>
<evidence type="ECO:0000256" key="2">
    <source>
        <dbReference type="ARBA" id="ARBA00022679"/>
    </source>
</evidence>
<sequence>MTANASTQMQQQFAKQTGLSLGLLQTPTIAGFVKRRCLELGLDDELAYHRLVIGDPLETERLVKQVSVPETWFFRYPSSYDLLVNHSADLLSGPRQDLRMLSIACATGEEPYSMKMAAVQSGWPDDGIRIDAIDRHEASVAIARRAVYGNNSFREPMPAWAERWFHRTQDAMQVHANITTNVEFMDRDILNGSWPVGSTIYDVVFCRNLFIYLNDSARTTLSLLLSSLLPPGGILFVGHAEVSILAGDCFEPIGVRHSFALRRKHSRAIAQPPLLRPRKLPQVTDRQRSRAHADELEIALPQNRIDLPTAELKTCQTQALADARAMANAGRIEDAITVLESIESPTANGPDFYELLGSIKLSLGQIQEAREAFNKVLYFEHDHDGALLQLAIIYDRLGNTEQASRFRQRAIRAHEAKPQKLSDSEP</sequence>
<comment type="caution">
    <text evidence="6">The sequence shown here is derived from an EMBL/GenBank/DDBJ whole genome shotgun (WGS) entry which is preliminary data.</text>
</comment>
<keyword evidence="7" id="KW-1185">Reference proteome</keyword>
<dbReference type="PANTHER" id="PTHR24422">
    <property type="entry name" value="CHEMOTAXIS PROTEIN METHYLTRANSFERASE"/>
    <property type="match status" value="1"/>
</dbReference>
<dbReference type="PROSITE" id="PS50123">
    <property type="entry name" value="CHER"/>
    <property type="match status" value="1"/>
</dbReference>
<dbReference type="InterPro" id="IPR022642">
    <property type="entry name" value="CheR_C"/>
</dbReference>
<organism evidence="6 7">
    <name type="scientific">Novipirellula artificiosorum</name>
    <dbReference type="NCBI Taxonomy" id="2528016"/>
    <lineage>
        <taxon>Bacteria</taxon>
        <taxon>Pseudomonadati</taxon>
        <taxon>Planctomycetota</taxon>
        <taxon>Planctomycetia</taxon>
        <taxon>Pirellulales</taxon>
        <taxon>Pirellulaceae</taxon>
        <taxon>Novipirellula</taxon>
    </lineage>
</organism>
<dbReference type="SMART" id="SM00028">
    <property type="entry name" value="TPR"/>
    <property type="match status" value="2"/>
</dbReference>
<dbReference type="InterPro" id="IPR000780">
    <property type="entry name" value="CheR_MeTrfase"/>
</dbReference>
<evidence type="ECO:0000313" key="6">
    <source>
        <dbReference type="EMBL" id="TWU30824.1"/>
    </source>
</evidence>
<feature type="domain" description="CheR-type methyltransferase" evidence="5">
    <location>
        <begin position="1"/>
        <end position="241"/>
    </location>
</feature>
<protein>
    <submittedName>
        <fullName evidence="6">Putative biofilm formation methyltransferase WspC</fullName>
        <ecNumber evidence="6">2.1.1.-</ecNumber>
    </submittedName>
</protein>
<dbReference type="InterPro" id="IPR011990">
    <property type="entry name" value="TPR-like_helical_dom_sf"/>
</dbReference>
<gene>
    <name evidence="6" type="primary">wspC</name>
    <name evidence="6" type="ORF">Poly41_65180</name>
</gene>